<evidence type="ECO:0000313" key="13">
    <source>
        <dbReference type="EMBL" id="EEQ83082.1"/>
    </source>
</evidence>
<dbReference type="GO" id="GO:0004674">
    <property type="term" value="F:protein serine/threonine kinase activity"/>
    <property type="evidence" value="ECO:0007669"/>
    <property type="project" value="UniProtKB-KW"/>
</dbReference>
<keyword evidence="3" id="KW-0723">Serine/threonine-protein kinase</keyword>
<evidence type="ECO:0000259" key="12">
    <source>
        <dbReference type="SMART" id="SM00090"/>
    </source>
</evidence>
<evidence type="ECO:0000256" key="3">
    <source>
        <dbReference type="ARBA" id="ARBA00022527"/>
    </source>
</evidence>
<organism evidence="14">
    <name type="scientific">Vairimorpha ceranae (strain BRL01)</name>
    <name type="common">Microsporidian parasite</name>
    <name type="synonym">Nosema ceranae</name>
    <dbReference type="NCBI Taxonomy" id="578460"/>
    <lineage>
        <taxon>Eukaryota</taxon>
        <taxon>Fungi</taxon>
        <taxon>Fungi incertae sedis</taxon>
        <taxon>Microsporidia</taxon>
        <taxon>Nosematidae</taxon>
        <taxon>Vairimorpha</taxon>
    </lineage>
</organism>
<evidence type="ECO:0000256" key="6">
    <source>
        <dbReference type="ARBA" id="ARBA00022741"/>
    </source>
</evidence>
<keyword evidence="4" id="KW-0808">Transferase</keyword>
<dbReference type="KEGG" id="nce:NCER_100129"/>
<evidence type="ECO:0000256" key="2">
    <source>
        <dbReference type="ARBA" id="ARBA00012513"/>
    </source>
</evidence>
<evidence type="ECO:0000256" key="9">
    <source>
        <dbReference type="ARBA" id="ARBA00022842"/>
    </source>
</evidence>
<evidence type="ECO:0000256" key="5">
    <source>
        <dbReference type="ARBA" id="ARBA00022723"/>
    </source>
</evidence>
<dbReference type="GO" id="GO:0046872">
    <property type="term" value="F:metal ion binding"/>
    <property type="evidence" value="ECO:0007669"/>
    <property type="project" value="UniProtKB-KW"/>
</dbReference>
<dbReference type="SUPFAM" id="SSF56112">
    <property type="entry name" value="Protein kinase-like (PK-like)"/>
    <property type="match status" value="1"/>
</dbReference>
<dbReference type="Gene3D" id="1.10.510.10">
    <property type="entry name" value="Transferase(Phosphotransferase) domain 1"/>
    <property type="match status" value="1"/>
</dbReference>
<dbReference type="VEuPathDB" id="MicrosporidiaDB:NCER_100129"/>
<evidence type="ECO:0000256" key="7">
    <source>
        <dbReference type="ARBA" id="ARBA00022777"/>
    </source>
</evidence>
<dbReference type="HOGENOM" id="CLU_018693_3_1_1"/>
<dbReference type="EMBL" id="ACOL01000004">
    <property type="protein sequence ID" value="EEQ83082.1"/>
    <property type="molecule type" value="Genomic_DNA"/>
</dbReference>
<accession>C4V6T4</accession>
<evidence type="ECO:0000313" key="14">
    <source>
        <dbReference type="Proteomes" id="UP000009082"/>
    </source>
</evidence>
<dbReference type="InterPro" id="IPR000687">
    <property type="entry name" value="RIO_kinase"/>
</dbReference>
<evidence type="ECO:0000256" key="4">
    <source>
        <dbReference type="ARBA" id="ARBA00022679"/>
    </source>
</evidence>
<dbReference type="OMA" id="ITHENAF"/>
<dbReference type="OrthoDB" id="205248at2759"/>
<dbReference type="FunCoup" id="C4V6T4">
    <property type="interactions" value="281"/>
</dbReference>
<dbReference type="EC" id="2.7.11.1" evidence="2"/>
<sequence length="494" mass="57957">MKKIKEVKLKKDKSDRNTIDKVLDAKTYSILKKLLARNKLVDLQGSICTGKEANVYLGNASTEIYSKFVKNIHTLDNNGENKNIFCPKKLQKLLECTNVNDVDFVIKDFFKKNENNYTLSKRKLRKKNKKEKNVLLTNENKIKLEKTNISSIENSVENKKDNNQLDLLSDDLTKECNMGTDYSKSEIENCTNLKSDISFENMIPVAIKIYKTSAMNFKDRERYLEGEKRFKNFCTKNSRKLIKLWAEKEVRNLKRLNKHNVPSPIPIYLKRNILIMSLIGGPAEKLKDTFIDDPIDCYNQVIQIISDMYNKCNLIHADLSEYNLLYHNKTVYVIDVGQSVERDHINANEFLITDLININNFFCKLNIKVRNINELFVKITKNEIPDFLKSFDLTKNTFIPLKLDDVSNIEDVKIFTDLTDKRMNTCNVHEEDLELNKVLCLENDTEERSHLSKKDRKKLVKEFNKERRVYKISKVEKKRIFKKYIGKKKKNKVF</sequence>
<name>C4V6T4_VAIC1</name>
<evidence type="ECO:0000256" key="8">
    <source>
        <dbReference type="ARBA" id="ARBA00022840"/>
    </source>
</evidence>
<dbReference type="PROSITE" id="PS01245">
    <property type="entry name" value="RIO1"/>
    <property type="match status" value="1"/>
</dbReference>
<evidence type="ECO:0000256" key="11">
    <source>
        <dbReference type="ARBA" id="ARBA00048679"/>
    </source>
</evidence>
<dbReference type="InterPro" id="IPR051272">
    <property type="entry name" value="RIO-type_Ser/Thr_kinase"/>
</dbReference>
<dbReference type="STRING" id="578460.C4V6T4"/>
<evidence type="ECO:0000256" key="1">
    <source>
        <dbReference type="ARBA" id="ARBA00009196"/>
    </source>
</evidence>
<gene>
    <name evidence="13" type="ORF">NCER_100129</name>
</gene>
<dbReference type="InParanoid" id="C4V6T4"/>
<proteinExistence type="inferred from homology"/>
<dbReference type="Gene3D" id="3.30.200.20">
    <property type="entry name" value="Phosphorylase Kinase, domain 1"/>
    <property type="match status" value="1"/>
</dbReference>
<dbReference type="Proteomes" id="UP000009082">
    <property type="component" value="Unassembled WGS sequence"/>
</dbReference>
<dbReference type="Pfam" id="PF01163">
    <property type="entry name" value="RIO1"/>
    <property type="match status" value="1"/>
</dbReference>
<keyword evidence="6" id="KW-0547">Nucleotide-binding</keyword>
<keyword evidence="9" id="KW-0460">Magnesium</keyword>
<dbReference type="InterPro" id="IPR018935">
    <property type="entry name" value="RIO_kinase_CS"/>
</dbReference>
<keyword evidence="5" id="KW-0479">Metal-binding</keyword>
<dbReference type="InterPro" id="IPR011009">
    <property type="entry name" value="Kinase-like_dom_sf"/>
</dbReference>
<reference evidence="14" key="1">
    <citation type="journal article" date="2009" name="PLoS Pathog.">
        <title>Genomic analyses of the microsporidian Nosema ceranae, an emergent pathogen of honey bees.</title>
        <authorList>
            <person name="Cornman R.S."/>
            <person name="Chen Y.P."/>
            <person name="Schatz M.C."/>
            <person name="Street C."/>
            <person name="Zhao Y."/>
            <person name="Desany B."/>
            <person name="Egholm M."/>
            <person name="Hutchison S."/>
            <person name="Pettis J.S."/>
            <person name="Lipkin W.I."/>
            <person name="Evans J.D."/>
        </authorList>
    </citation>
    <scope>NUCLEOTIDE SEQUENCE [LARGE SCALE GENOMIC DNA]</scope>
    <source>
        <strain evidence="14">BRL01</strain>
    </source>
</reference>
<dbReference type="GO" id="GO:0005524">
    <property type="term" value="F:ATP binding"/>
    <property type="evidence" value="ECO:0007669"/>
    <property type="project" value="UniProtKB-KW"/>
</dbReference>
<protein>
    <recommendedName>
        <fullName evidence="2">non-specific serine/threonine protein kinase</fullName>
        <ecNumber evidence="2">2.7.11.1</ecNumber>
    </recommendedName>
</protein>
<dbReference type="InterPro" id="IPR018934">
    <property type="entry name" value="RIO_dom"/>
</dbReference>
<dbReference type="SMART" id="SM00090">
    <property type="entry name" value="RIO"/>
    <property type="match status" value="1"/>
</dbReference>
<keyword evidence="7" id="KW-0418">Kinase</keyword>
<evidence type="ECO:0000256" key="10">
    <source>
        <dbReference type="ARBA" id="ARBA00047899"/>
    </source>
</evidence>
<dbReference type="AlphaFoldDB" id="C4V6T4"/>
<dbReference type="PANTHER" id="PTHR45723">
    <property type="entry name" value="SERINE/THREONINE-PROTEIN KINASE RIO1"/>
    <property type="match status" value="1"/>
</dbReference>
<comment type="catalytic activity">
    <reaction evidence="11">
        <text>L-seryl-[protein] + ATP = O-phospho-L-seryl-[protein] + ADP + H(+)</text>
        <dbReference type="Rhea" id="RHEA:17989"/>
        <dbReference type="Rhea" id="RHEA-COMP:9863"/>
        <dbReference type="Rhea" id="RHEA-COMP:11604"/>
        <dbReference type="ChEBI" id="CHEBI:15378"/>
        <dbReference type="ChEBI" id="CHEBI:29999"/>
        <dbReference type="ChEBI" id="CHEBI:30616"/>
        <dbReference type="ChEBI" id="CHEBI:83421"/>
        <dbReference type="ChEBI" id="CHEBI:456216"/>
        <dbReference type="EC" id="2.7.11.1"/>
    </reaction>
</comment>
<feature type="domain" description="RIO kinase" evidence="12">
    <location>
        <begin position="12"/>
        <end position="381"/>
    </location>
</feature>
<comment type="similarity">
    <text evidence="1">Belongs to the protein kinase superfamily. RIO-type Ser/Thr kinase family.</text>
</comment>
<keyword evidence="8" id="KW-0067">ATP-binding</keyword>
<comment type="catalytic activity">
    <reaction evidence="10">
        <text>L-threonyl-[protein] + ATP = O-phospho-L-threonyl-[protein] + ADP + H(+)</text>
        <dbReference type="Rhea" id="RHEA:46608"/>
        <dbReference type="Rhea" id="RHEA-COMP:11060"/>
        <dbReference type="Rhea" id="RHEA-COMP:11605"/>
        <dbReference type="ChEBI" id="CHEBI:15378"/>
        <dbReference type="ChEBI" id="CHEBI:30013"/>
        <dbReference type="ChEBI" id="CHEBI:30616"/>
        <dbReference type="ChEBI" id="CHEBI:61977"/>
        <dbReference type="ChEBI" id="CHEBI:456216"/>
        <dbReference type="EC" id="2.7.11.1"/>
    </reaction>
</comment>